<evidence type="ECO:0000313" key="8">
    <source>
        <dbReference type="EMBL" id="MDQ1105575.1"/>
    </source>
</evidence>
<evidence type="ECO:0000256" key="2">
    <source>
        <dbReference type="ARBA" id="ARBA00023015"/>
    </source>
</evidence>
<dbReference type="GO" id="GO:0003677">
    <property type="term" value="F:DNA binding"/>
    <property type="evidence" value="ECO:0007669"/>
    <property type="project" value="InterPro"/>
</dbReference>
<dbReference type="RefSeq" id="WP_307201935.1">
    <property type="nucleotide sequence ID" value="NZ_JAUTAN010000001.1"/>
</dbReference>
<evidence type="ECO:0000259" key="7">
    <source>
        <dbReference type="Pfam" id="PF08281"/>
    </source>
</evidence>
<name>A0AAJ1U103_9ACTN</name>
<reference evidence="8" key="1">
    <citation type="submission" date="2023-07" db="EMBL/GenBank/DDBJ databases">
        <title>Functional and genomic diversity of the sorghum phyllosphere microbiome.</title>
        <authorList>
            <person name="Shade A."/>
        </authorList>
    </citation>
    <scope>NUCLEOTIDE SEQUENCE</scope>
    <source>
        <strain evidence="8">SORGH_AS_1067</strain>
    </source>
</reference>
<feature type="domain" description="RNA polymerase sigma-70 region 2" evidence="6">
    <location>
        <begin position="33"/>
        <end position="100"/>
    </location>
</feature>
<proteinExistence type="inferred from homology"/>
<dbReference type="NCBIfam" id="TIGR02937">
    <property type="entry name" value="sigma70-ECF"/>
    <property type="match status" value="1"/>
</dbReference>
<accession>A0AAJ1U103</accession>
<sequence length="196" mass="22131">MTEHADDPTHDPPPRPDLRLLDEEPVEERFQRLYAAHFDAMLGYALRRVAVSEDAADVVAETFLVAWRRIADVPAEPRTRLWLYGVARRTLDNHRRGGSRRDALGDRLRHQLSVVVPDHATAVTEHLAAADALSRLAARDREVLELAAWEGLEPREIAEVLGTSAVAVRTRLSRSRRRLRELTPDTTTDLIPGESR</sequence>
<evidence type="ECO:0000256" key="1">
    <source>
        <dbReference type="ARBA" id="ARBA00010641"/>
    </source>
</evidence>
<dbReference type="Pfam" id="PF04542">
    <property type="entry name" value="Sigma70_r2"/>
    <property type="match status" value="1"/>
</dbReference>
<keyword evidence="3" id="KW-0731">Sigma factor</keyword>
<dbReference type="InterPro" id="IPR013249">
    <property type="entry name" value="RNA_pol_sigma70_r4_t2"/>
</dbReference>
<dbReference type="Proteomes" id="UP001239215">
    <property type="component" value="Unassembled WGS sequence"/>
</dbReference>
<gene>
    <name evidence="8" type="ORF">QE405_002859</name>
</gene>
<evidence type="ECO:0000313" key="9">
    <source>
        <dbReference type="Proteomes" id="UP001239215"/>
    </source>
</evidence>
<evidence type="ECO:0000256" key="3">
    <source>
        <dbReference type="ARBA" id="ARBA00023082"/>
    </source>
</evidence>
<keyword evidence="4" id="KW-0804">Transcription</keyword>
<evidence type="ECO:0000256" key="5">
    <source>
        <dbReference type="SAM" id="MobiDB-lite"/>
    </source>
</evidence>
<dbReference type="InterPro" id="IPR013324">
    <property type="entry name" value="RNA_pol_sigma_r3/r4-like"/>
</dbReference>
<organism evidence="8 9">
    <name type="scientific">Nocardioides zeae</name>
    <dbReference type="NCBI Taxonomy" id="1457234"/>
    <lineage>
        <taxon>Bacteria</taxon>
        <taxon>Bacillati</taxon>
        <taxon>Actinomycetota</taxon>
        <taxon>Actinomycetes</taxon>
        <taxon>Propionibacteriales</taxon>
        <taxon>Nocardioidaceae</taxon>
        <taxon>Nocardioides</taxon>
    </lineage>
</organism>
<evidence type="ECO:0000259" key="6">
    <source>
        <dbReference type="Pfam" id="PF04542"/>
    </source>
</evidence>
<dbReference type="InterPro" id="IPR014284">
    <property type="entry name" value="RNA_pol_sigma-70_dom"/>
</dbReference>
<protein>
    <submittedName>
        <fullName evidence="8">RNA polymerase sigma factor (Sigma-70 family)</fullName>
    </submittedName>
</protein>
<dbReference type="PANTHER" id="PTHR43133:SF25">
    <property type="entry name" value="RNA POLYMERASE SIGMA FACTOR RFAY-RELATED"/>
    <property type="match status" value="1"/>
</dbReference>
<dbReference type="SUPFAM" id="SSF88946">
    <property type="entry name" value="Sigma2 domain of RNA polymerase sigma factors"/>
    <property type="match status" value="1"/>
</dbReference>
<dbReference type="InterPro" id="IPR039425">
    <property type="entry name" value="RNA_pol_sigma-70-like"/>
</dbReference>
<feature type="region of interest" description="Disordered" evidence="5">
    <location>
        <begin position="1"/>
        <end position="22"/>
    </location>
</feature>
<dbReference type="InterPro" id="IPR013325">
    <property type="entry name" value="RNA_pol_sigma_r2"/>
</dbReference>
<dbReference type="EMBL" id="JAUTAN010000001">
    <property type="protein sequence ID" value="MDQ1105575.1"/>
    <property type="molecule type" value="Genomic_DNA"/>
</dbReference>
<dbReference type="GO" id="GO:0006352">
    <property type="term" value="P:DNA-templated transcription initiation"/>
    <property type="evidence" value="ECO:0007669"/>
    <property type="project" value="InterPro"/>
</dbReference>
<feature type="domain" description="RNA polymerase sigma factor 70 region 4 type 2" evidence="7">
    <location>
        <begin position="128"/>
        <end position="179"/>
    </location>
</feature>
<comment type="caution">
    <text evidence="8">The sequence shown here is derived from an EMBL/GenBank/DDBJ whole genome shotgun (WGS) entry which is preliminary data.</text>
</comment>
<dbReference type="Gene3D" id="1.10.10.10">
    <property type="entry name" value="Winged helix-like DNA-binding domain superfamily/Winged helix DNA-binding domain"/>
    <property type="match status" value="1"/>
</dbReference>
<dbReference type="Gene3D" id="1.10.1740.10">
    <property type="match status" value="1"/>
</dbReference>
<dbReference type="AlphaFoldDB" id="A0AAJ1U103"/>
<dbReference type="InterPro" id="IPR036388">
    <property type="entry name" value="WH-like_DNA-bd_sf"/>
</dbReference>
<dbReference type="PANTHER" id="PTHR43133">
    <property type="entry name" value="RNA POLYMERASE ECF-TYPE SIGMA FACTO"/>
    <property type="match status" value="1"/>
</dbReference>
<dbReference type="GO" id="GO:0016987">
    <property type="term" value="F:sigma factor activity"/>
    <property type="evidence" value="ECO:0007669"/>
    <property type="project" value="UniProtKB-KW"/>
</dbReference>
<dbReference type="Pfam" id="PF08281">
    <property type="entry name" value="Sigma70_r4_2"/>
    <property type="match status" value="1"/>
</dbReference>
<evidence type="ECO:0000256" key="4">
    <source>
        <dbReference type="ARBA" id="ARBA00023163"/>
    </source>
</evidence>
<dbReference type="SUPFAM" id="SSF88659">
    <property type="entry name" value="Sigma3 and sigma4 domains of RNA polymerase sigma factors"/>
    <property type="match status" value="1"/>
</dbReference>
<comment type="similarity">
    <text evidence="1">Belongs to the sigma-70 factor family. ECF subfamily.</text>
</comment>
<keyword evidence="2" id="KW-0805">Transcription regulation</keyword>
<dbReference type="InterPro" id="IPR007627">
    <property type="entry name" value="RNA_pol_sigma70_r2"/>
</dbReference>